<dbReference type="GO" id="GO:0009307">
    <property type="term" value="P:DNA restriction-modification system"/>
    <property type="evidence" value="ECO:0007669"/>
    <property type="project" value="UniProtKB-KW"/>
</dbReference>
<dbReference type="InterPro" id="IPR027417">
    <property type="entry name" value="P-loop_NTPase"/>
</dbReference>
<dbReference type="AlphaFoldDB" id="A0A0X3TPU9"/>
<dbReference type="OrthoDB" id="9758243at2"/>
<dbReference type="InterPro" id="IPR007409">
    <property type="entry name" value="Restrct_endonuc_type1_HsdR_N"/>
</dbReference>
<dbReference type="Pfam" id="PF04313">
    <property type="entry name" value="HSDR_N"/>
    <property type="match status" value="1"/>
</dbReference>
<dbReference type="GO" id="GO:0003677">
    <property type="term" value="F:DNA binding"/>
    <property type="evidence" value="ECO:0007669"/>
    <property type="project" value="UniProtKB-KW"/>
</dbReference>
<dbReference type="PANTHER" id="PTHR30195:SF15">
    <property type="entry name" value="TYPE I RESTRICTION ENZYME HINDI ENDONUCLEASE SUBUNIT"/>
    <property type="match status" value="1"/>
</dbReference>
<evidence type="ECO:0000256" key="5">
    <source>
        <dbReference type="ARBA" id="ARBA00022747"/>
    </source>
</evidence>
<dbReference type="SUPFAM" id="SSF52540">
    <property type="entry name" value="P-loop containing nucleoside triphosphate hydrolases"/>
    <property type="match status" value="1"/>
</dbReference>
<feature type="domain" description="Helicase ATP-binding" evidence="12">
    <location>
        <begin position="263"/>
        <end position="440"/>
    </location>
</feature>
<gene>
    <name evidence="13" type="ORF">AVO44_15545</name>
</gene>
<evidence type="ECO:0000256" key="6">
    <source>
        <dbReference type="ARBA" id="ARBA00022759"/>
    </source>
</evidence>
<evidence type="ECO:0000256" key="2">
    <source>
        <dbReference type="ARBA" id="ARBA00008598"/>
    </source>
</evidence>
<dbReference type="InterPro" id="IPR040980">
    <property type="entry name" value="SWI2_SNF2"/>
</dbReference>
<evidence type="ECO:0000259" key="12">
    <source>
        <dbReference type="PROSITE" id="PS51192"/>
    </source>
</evidence>
<dbReference type="Pfam" id="PF18766">
    <property type="entry name" value="SWI2_SNF2"/>
    <property type="match status" value="1"/>
</dbReference>
<comment type="caution">
    <text evidence="13">The sequence shown here is derived from an EMBL/GenBank/DDBJ whole genome shotgun (WGS) entry which is preliminary data.</text>
</comment>
<comment type="catalytic activity">
    <reaction evidence="1 10">
        <text>Endonucleolytic cleavage of DNA to give random double-stranded fragments with terminal 5'-phosphates, ATP is simultaneously hydrolyzed.</text>
        <dbReference type="EC" id="3.1.21.3"/>
    </reaction>
</comment>
<evidence type="ECO:0000256" key="10">
    <source>
        <dbReference type="RuleBase" id="RU364115"/>
    </source>
</evidence>
<evidence type="ECO:0000256" key="1">
    <source>
        <dbReference type="ARBA" id="ARBA00000851"/>
    </source>
</evidence>
<dbReference type="NCBIfam" id="TIGR00348">
    <property type="entry name" value="hsdR"/>
    <property type="match status" value="1"/>
</dbReference>
<protein>
    <recommendedName>
        <fullName evidence="10">Type I restriction enzyme endonuclease subunit</fullName>
        <shortName evidence="10">R protein</shortName>
        <ecNumber evidence="10">3.1.21.3</ecNumber>
    </recommendedName>
</protein>
<dbReference type="Gene3D" id="3.90.1570.50">
    <property type="match status" value="1"/>
</dbReference>
<dbReference type="InterPro" id="IPR055180">
    <property type="entry name" value="HsdR_RecA-like_helicase_dom_2"/>
</dbReference>
<name>A0A0X3TPU9_9RHOB</name>
<keyword evidence="5 10" id="KW-0680">Restriction system</keyword>
<comment type="subunit">
    <text evidence="10">The type I restriction/modification system is composed of three polypeptides R, M and S.</text>
</comment>
<proteinExistence type="inferred from homology"/>
<keyword evidence="7 10" id="KW-0378">Hydrolase</keyword>
<dbReference type="InterPro" id="IPR004473">
    <property type="entry name" value="Restrct_endonuc_typeI_HsdR"/>
</dbReference>
<dbReference type="SMART" id="SM00487">
    <property type="entry name" value="DEXDc"/>
    <property type="match status" value="1"/>
</dbReference>
<evidence type="ECO:0000313" key="14">
    <source>
        <dbReference type="Proteomes" id="UP000053690"/>
    </source>
</evidence>
<sequence length="1029" mass="117343">MNKIGQIERATQNRVVKLFKNYLEYEYLGNWQDRPNNRNIESEILGRWLTAQGHSASVRSRVFNQLEIATALGSGRHLYEANKDVYGLLRYGVKVKDDGDELTQTVWLIDWENPENNHFAIAEEVSVEGENKKRPDIALYVNGIALGVIELKRSSVSVSEGIRQNLDNQDKAFIRNFFTTMQFCFAGNDTEGLRYGTIQTPEKHFYAWKEDVENPFDSPLDFHLSLMCEKRRFLELIHDFIVFDKGVKKTCRHNQYHGVIAAQDHIHGHMNGIIWHTQGSGKSLTMVWLAKWIREHVDDARVLVITDRTELDEQIEGVFQGVDEKIFRTKSGDELISVLNSPVEWLVCSLIHKFGRQSEGEDEQATEKFIEDLKASLPSDFEAKGEMFVFVDECHRTQSGKLHEAMKAILPNATFVGFTGTPLLRADKKKSIEVFGGFIHTYKFDEAVADKVVLDLRYEARDIDQYVTSQKKVDKWFEAKTKGLSDSAKAQLKLKWGTLQKVLSSQGRLEQIVDDILMDMETKPRLMDGRGNAMLVCSSIYQACKVFDIFSQTDLAGKCAIVTSYHPSPADIKGESTGEGLTEKLNQYNIYRRMLADYFEQSEDEAMNRVEEFEKAVKKKFVNEPGQMRLLIVVDKLLTGFDAPSATYLYIDKEMRDHGLFQAICRVNRLDGDDKEYGYVVDYKDLFHRLESSISDYTSGAFDNYDQEDVAGLLSDRLEKGAERLEEARETIKAICEPVLEPRRQKQYFDYFIGDAANKTEIAENEPKRIALYKAAASLVRAYANLANEMLAAGYTTAQEAEVKTEVEHYSKLSAEVKLASGDFVDMKLYEPAMRRLLDTYIQAEDSKLLADFEEMGLIQLIVEKGTEPLEDHTMAMMTSEEAMAEAIENNIRKVIIDEQRVNPQYYEKMSELLEALIEERRKQALEYKEYLEKVKELSVQVVNPGGVDPTDYPASVDTTAKKAMYDNFDVDESWVAKVDTAIKSTKKANWVGSAIKEREVAGAIFAAVGDAIDIDDILNIVRNQHEYQ</sequence>
<evidence type="ECO:0000256" key="7">
    <source>
        <dbReference type="ARBA" id="ARBA00022801"/>
    </source>
</evidence>
<accession>A0A0X3TPU9</accession>
<dbReference type="PROSITE" id="PS51192">
    <property type="entry name" value="HELICASE_ATP_BIND_1"/>
    <property type="match status" value="1"/>
</dbReference>
<dbReference type="CDD" id="cd18800">
    <property type="entry name" value="SF2_C_EcoR124I-like"/>
    <property type="match status" value="1"/>
</dbReference>
<dbReference type="Proteomes" id="UP000053690">
    <property type="component" value="Unassembled WGS sequence"/>
</dbReference>
<keyword evidence="9 10" id="KW-0238">DNA-binding</keyword>
<reference evidence="14" key="1">
    <citation type="submission" date="2015-12" db="EMBL/GenBank/DDBJ databases">
        <authorList>
            <person name="Zhang G."/>
            <person name="Stingl U."/>
        </authorList>
    </citation>
    <scope>NUCLEOTIDE SEQUENCE [LARGE SCALE GENOMIC DNA]</scope>
    <source>
        <strain evidence="14">ZGT108</strain>
    </source>
</reference>
<keyword evidence="11" id="KW-0175">Coiled coil</keyword>
<dbReference type="InterPro" id="IPR014001">
    <property type="entry name" value="Helicase_ATP-bd"/>
</dbReference>
<dbReference type="EC" id="3.1.21.3" evidence="10"/>
<dbReference type="PANTHER" id="PTHR30195">
    <property type="entry name" value="TYPE I SITE-SPECIFIC DEOXYRIBONUCLEASE PROTEIN SUBUNIT M AND R"/>
    <property type="match status" value="1"/>
</dbReference>
<evidence type="ECO:0000256" key="4">
    <source>
        <dbReference type="ARBA" id="ARBA00022741"/>
    </source>
</evidence>
<dbReference type="GO" id="GO:0009035">
    <property type="term" value="F:type I site-specific deoxyribonuclease activity"/>
    <property type="evidence" value="ECO:0007669"/>
    <property type="project" value="UniProtKB-EC"/>
</dbReference>
<dbReference type="RefSeq" id="WP_068338645.1">
    <property type="nucleotide sequence ID" value="NZ_LQBP01000008.1"/>
</dbReference>
<keyword evidence="14" id="KW-1185">Reference proteome</keyword>
<evidence type="ECO:0000313" key="13">
    <source>
        <dbReference type="EMBL" id="KUJ77744.1"/>
    </source>
</evidence>
<keyword evidence="8 10" id="KW-0067">ATP-binding</keyword>
<dbReference type="CDD" id="cd18030">
    <property type="entry name" value="DEXHc_RE_I_HsdR"/>
    <property type="match status" value="1"/>
</dbReference>
<dbReference type="CDD" id="cd22332">
    <property type="entry name" value="HsdR_N"/>
    <property type="match status" value="1"/>
</dbReference>
<comment type="function">
    <text evidence="10">Subunit R is required for both nuclease and ATPase activities, but not for modification.</text>
</comment>
<evidence type="ECO:0000256" key="11">
    <source>
        <dbReference type="SAM" id="Coils"/>
    </source>
</evidence>
<dbReference type="InterPro" id="IPR051268">
    <property type="entry name" value="Type-I_R_enzyme_R_subunit"/>
</dbReference>
<keyword evidence="3" id="KW-0540">Nuclease</keyword>
<evidence type="ECO:0000256" key="8">
    <source>
        <dbReference type="ARBA" id="ARBA00022840"/>
    </source>
</evidence>
<keyword evidence="4 10" id="KW-0547">Nucleotide-binding</keyword>
<dbReference type="EMBL" id="LQBP01000008">
    <property type="protein sequence ID" value="KUJ77744.1"/>
    <property type="molecule type" value="Genomic_DNA"/>
</dbReference>
<dbReference type="GO" id="GO:0005524">
    <property type="term" value="F:ATP binding"/>
    <property type="evidence" value="ECO:0007669"/>
    <property type="project" value="UniProtKB-KW"/>
</dbReference>
<dbReference type="Pfam" id="PF22679">
    <property type="entry name" value="T1R_D3-like"/>
    <property type="match status" value="1"/>
</dbReference>
<dbReference type="STRING" id="1685378.AVO44_15545"/>
<evidence type="ECO:0000256" key="3">
    <source>
        <dbReference type="ARBA" id="ARBA00022722"/>
    </source>
</evidence>
<feature type="coiled-coil region" evidence="11">
    <location>
        <begin position="907"/>
        <end position="934"/>
    </location>
</feature>
<organism evidence="13 14">
    <name type="scientific">Ruegeria profundi</name>
    <dbReference type="NCBI Taxonomy" id="1685378"/>
    <lineage>
        <taxon>Bacteria</taxon>
        <taxon>Pseudomonadati</taxon>
        <taxon>Pseudomonadota</taxon>
        <taxon>Alphaproteobacteria</taxon>
        <taxon>Rhodobacterales</taxon>
        <taxon>Roseobacteraceae</taxon>
        <taxon>Ruegeria</taxon>
    </lineage>
</organism>
<comment type="similarity">
    <text evidence="2 10">Belongs to the HsdR family.</text>
</comment>
<keyword evidence="6 13" id="KW-0255">Endonuclease</keyword>
<evidence type="ECO:0000256" key="9">
    <source>
        <dbReference type="ARBA" id="ARBA00023125"/>
    </source>
</evidence>
<dbReference type="Gene3D" id="3.40.50.300">
    <property type="entry name" value="P-loop containing nucleotide triphosphate hydrolases"/>
    <property type="match status" value="2"/>
</dbReference>